<reference evidence="2 3" key="1">
    <citation type="journal article" date="2021" name="Comput. Struct. Biotechnol. J.">
        <title>De novo genome assembly of the potent medicinal plant Rehmannia glutinosa using nanopore technology.</title>
        <authorList>
            <person name="Ma L."/>
            <person name="Dong C."/>
            <person name="Song C."/>
            <person name="Wang X."/>
            <person name="Zheng X."/>
            <person name="Niu Y."/>
            <person name="Chen S."/>
            <person name="Feng W."/>
        </authorList>
    </citation>
    <scope>NUCLEOTIDE SEQUENCE [LARGE SCALE GENOMIC DNA]</scope>
    <source>
        <strain evidence="2">DH-2019</strain>
    </source>
</reference>
<dbReference type="PANTHER" id="PTHR47723:SF23">
    <property type="entry name" value="REVERSE TRANSCRIPTASE-LIKE PROTEIN"/>
    <property type="match status" value="1"/>
</dbReference>
<evidence type="ECO:0000313" key="3">
    <source>
        <dbReference type="Proteomes" id="UP001318860"/>
    </source>
</evidence>
<evidence type="ECO:0000313" key="2">
    <source>
        <dbReference type="EMBL" id="KAK6123324.1"/>
    </source>
</evidence>
<dbReference type="InterPro" id="IPR012337">
    <property type="entry name" value="RNaseH-like_sf"/>
</dbReference>
<dbReference type="InterPro" id="IPR036397">
    <property type="entry name" value="RNaseH_sf"/>
</dbReference>
<dbReference type="InterPro" id="IPR053151">
    <property type="entry name" value="RNase_H-like"/>
</dbReference>
<dbReference type="Gene3D" id="3.30.420.10">
    <property type="entry name" value="Ribonuclease H-like superfamily/Ribonuclease H"/>
    <property type="match status" value="1"/>
</dbReference>
<evidence type="ECO:0000259" key="1">
    <source>
        <dbReference type="Pfam" id="PF13456"/>
    </source>
</evidence>
<dbReference type="EMBL" id="JABTTQ020002576">
    <property type="protein sequence ID" value="KAK6123324.1"/>
    <property type="molecule type" value="Genomic_DNA"/>
</dbReference>
<dbReference type="InterPro" id="IPR002156">
    <property type="entry name" value="RNaseH_domain"/>
</dbReference>
<organism evidence="2 3">
    <name type="scientific">Rehmannia glutinosa</name>
    <name type="common">Chinese foxglove</name>
    <dbReference type="NCBI Taxonomy" id="99300"/>
    <lineage>
        <taxon>Eukaryota</taxon>
        <taxon>Viridiplantae</taxon>
        <taxon>Streptophyta</taxon>
        <taxon>Embryophyta</taxon>
        <taxon>Tracheophyta</taxon>
        <taxon>Spermatophyta</taxon>
        <taxon>Magnoliopsida</taxon>
        <taxon>eudicotyledons</taxon>
        <taxon>Gunneridae</taxon>
        <taxon>Pentapetalae</taxon>
        <taxon>asterids</taxon>
        <taxon>lamiids</taxon>
        <taxon>Lamiales</taxon>
        <taxon>Orobanchaceae</taxon>
        <taxon>Rehmannieae</taxon>
        <taxon>Rehmannia</taxon>
    </lineage>
</organism>
<dbReference type="CDD" id="cd06222">
    <property type="entry name" value="RNase_H_like"/>
    <property type="match status" value="1"/>
</dbReference>
<name>A0ABR0UL23_REHGL</name>
<dbReference type="Pfam" id="PF13456">
    <property type="entry name" value="RVT_3"/>
    <property type="match status" value="1"/>
</dbReference>
<accession>A0ABR0UL23</accession>
<protein>
    <recommendedName>
        <fullName evidence="1">RNase H type-1 domain-containing protein</fullName>
    </recommendedName>
</protein>
<proteinExistence type="predicted"/>
<feature type="domain" description="RNase H type-1" evidence="1">
    <location>
        <begin position="36"/>
        <end position="155"/>
    </location>
</feature>
<gene>
    <name evidence="2" type="ORF">DH2020_042933</name>
</gene>
<keyword evidence="3" id="KW-1185">Reference proteome</keyword>
<dbReference type="PANTHER" id="PTHR47723">
    <property type="entry name" value="OS05G0353850 PROTEIN"/>
    <property type="match status" value="1"/>
</dbReference>
<comment type="caution">
    <text evidence="2">The sequence shown here is derived from an EMBL/GenBank/DDBJ whole genome shotgun (WGS) entry which is preliminary data.</text>
</comment>
<dbReference type="InterPro" id="IPR044730">
    <property type="entry name" value="RNase_H-like_dom_plant"/>
</dbReference>
<dbReference type="SUPFAM" id="SSF53098">
    <property type="entry name" value="Ribonuclease H-like"/>
    <property type="match status" value="1"/>
</dbReference>
<sequence>MLDIASSFGFNFSRTITSISILVLWIKPDTGVVKLNCDGAKKTTHSHGGIGGVLRDSNGNIIWAFSDFIEECPNSLYAEAAALLRGLQLLDTSCTTTLWIETDSKLLWQILSHNHLGHWKLHGLLNKIHTQLSHFEVSITHIYREGNKAADALANIGFHQQTFVQYSSNSTPRAIQGFVRVDQLEIPAFRFRNQY</sequence>
<dbReference type="Proteomes" id="UP001318860">
    <property type="component" value="Unassembled WGS sequence"/>
</dbReference>